<proteinExistence type="predicted"/>
<dbReference type="AlphaFoldDB" id="A0A914DXQ2"/>
<accession>A0A914DXQ2</accession>
<organism evidence="1 2">
    <name type="scientific">Acrobeloides nanus</name>
    <dbReference type="NCBI Taxonomy" id="290746"/>
    <lineage>
        <taxon>Eukaryota</taxon>
        <taxon>Metazoa</taxon>
        <taxon>Ecdysozoa</taxon>
        <taxon>Nematoda</taxon>
        <taxon>Chromadorea</taxon>
        <taxon>Rhabditida</taxon>
        <taxon>Tylenchina</taxon>
        <taxon>Cephalobomorpha</taxon>
        <taxon>Cephaloboidea</taxon>
        <taxon>Cephalobidae</taxon>
        <taxon>Acrobeloides</taxon>
    </lineage>
</organism>
<keyword evidence="1" id="KW-1185">Reference proteome</keyword>
<name>A0A914DXQ2_9BILA</name>
<evidence type="ECO:0000313" key="2">
    <source>
        <dbReference type="WBParaSite" id="ACRNAN_scaffold4348.g32779.t1"/>
    </source>
</evidence>
<sequence>MPHGIETKTIVDEICNKAEIPKGDVEHFFELGKQKPPVSIRILTKNKETATKILKIMPVMRKENPERYKNLSARPDFTNTELEIFKNLWSQAIRLNNEADTFLWTVRDLELVKLPNSKTKWIQKPLQKVNS</sequence>
<reference evidence="2" key="1">
    <citation type="submission" date="2022-11" db="UniProtKB">
        <authorList>
            <consortium name="WormBaseParasite"/>
        </authorList>
    </citation>
    <scope>IDENTIFICATION</scope>
</reference>
<evidence type="ECO:0000313" key="1">
    <source>
        <dbReference type="Proteomes" id="UP000887540"/>
    </source>
</evidence>
<protein>
    <submittedName>
        <fullName evidence="2">Uncharacterized protein</fullName>
    </submittedName>
</protein>
<dbReference type="Proteomes" id="UP000887540">
    <property type="component" value="Unplaced"/>
</dbReference>
<dbReference type="WBParaSite" id="ACRNAN_scaffold4348.g32779.t1">
    <property type="protein sequence ID" value="ACRNAN_scaffold4348.g32779.t1"/>
    <property type="gene ID" value="ACRNAN_scaffold4348.g32779"/>
</dbReference>